<evidence type="ECO:0000313" key="6">
    <source>
        <dbReference type="Proteomes" id="UP000465302"/>
    </source>
</evidence>
<gene>
    <name evidence="4" type="ORF">CQY20_23460</name>
    <name evidence="3" type="ORF">MAGR_51210</name>
</gene>
<evidence type="ECO:0000256" key="2">
    <source>
        <dbReference type="SAM" id="Phobius"/>
    </source>
</evidence>
<reference evidence="4 5" key="1">
    <citation type="submission" date="2017-10" db="EMBL/GenBank/DDBJ databases">
        <title>The new phylogeny of genus Mycobacterium.</title>
        <authorList>
            <person name="Tortoli E."/>
            <person name="Trovato A."/>
            <person name="Cirillo D.M."/>
        </authorList>
    </citation>
    <scope>NUCLEOTIDE SEQUENCE [LARGE SCALE GENOMIC DNA]</scope>
    <source>
        <strain evidence="4 5">CCUG37673</strain>
    </source>
</reference>
<proteinExistence type="predicted"/>
<dbReference type="AlphaFoldDB" id="A0A2A7MTB8"/>
<reference evidence="3" key="3">
    <citation type="submission" date="2020-02" db="EMBL/GenBank/DDBJ databases">
        <authorList>
            <person name="Matsumoto Y."/>
            <person name="Motooka D."/>
            <person name="Nakamura S."/>
        </authorList>
    </citation>
    <scope>NUCLEOTIDE SEQUENCE</scope>
    <source>
        <strain evidence="3">JCM 6377</strain>
    </source>
</reference>
<keyword evidence="2" id="KW-0472">Membrane</keyword>
<evidence type="ECO:0000313" key="4">
    <source>
        <dbReference type="EMBL" id="PEG34936.1"/>
    </source>
</evidence>
<feature type="transmembrane region" description="Helical" evidence="2">
    <location>
        <begin position="15"/>
        <end position="37"/>
    </location>
</feature>
<evidence type="ECO:0000313" key="5">
    <source>
        <dbReference type="Proteomes" id="UP000220914"/>
    </source>
</evidence>
<keyword evidence="5" id="KW-1185">Reference proteome</keyword>
<dbReference type="EMBL" id="BLKS01000001">
    <property type="protein sequence ID" value="GFG53680.1"/>
    <property type="molecule type" value="Genomic_DNA"/>
</dbReference>
<keyword evidence="2" id="KW-1133">Transmembrane helix</keyword>
<evidence type="ECO:0000256" key="1">
    <source>
        <dbReference type="SAM" id="MobiDB-lite"/>
    </source>
</evidence>
<name>A0A2A7MTB8_MYCAG</name>
<organism evidence="4 5">
    <name type="scientific">Mycolicibacterium agri</name>
    <name type="common">Mycobacterium agri</name>
    <dbReference type="NCBI Taxonomy" id="36811"/>
    <lineage>
        <taxon>Bacteria</taxon>
        <taxon>Bacillati</taxon>
        <taxon>Actinomycetota</taxon>
        <taxon>Actinomycetes</taxon>
        <taxon>Mycobacteriales</taxon>
        <taxon>Mycobacteriaceae</taxon>
        <taxon>Mycolicibacterium</taxon>
    </lineage>
</organism>
<dbReference type="Proteomes" id="UP000220914">
    <property type="component" value="Unassembled WGS sequence"/>
</dbReference>
<dbReference type="EMBL" id="PDCP01000053">
    <property type="protein sequence ID" value="PEG34936.1"/>
    <property type="molecule type" value="Genomic_DNA"/>
</dbReference>
<protein>
    <submittedName>
        <fullName evidence="4">Uncharacterized protein</fullName>
    </submittedName>
</protein>
<sequence length="60" mass="6630">MTEHPDIVFLADHSVLLAIPAFLPAFIVAGVVVYIAMKDRRKRDRPHSEATAPTDQDKSA</sequence>
<feature type="region of interest" description="Disordered" evidence="1">
    <location>
        <begin position="41"/>
        <end position="60"/>
    </location>
</feature>
<comment type="caution">
    <text evidence="4">The sequence shown here is derived from an EMBL/GenBank/DDBJ whole genome shotgun (WGS) entry which is preliminary data.</text>
</comment>
<accession>A0A2A7MTB8</accession>
<dbReference type="RefSeq" id="WP_097942478.1">
    <property type="nucleotide sequence ID" value="NZ_BLKS01000001.1"/>
</dbReference>
<evidence type="ECO:0000313" key="3">
    <source>
        <dbReference type="EMBL" id="GFG53680.1"/>
    </source>
</evidence>
<reference evidence="3 6" key="2">
    <citation type="journal article" date="2019" name="Emerg. Microbes Infect.">
        <title>Comprehensive subspecies identification of 175 nontuberculous mycobacteria species based on 7547 genomic profiles.</title>
        <authorList>
            <person name="Matsumoto Y."/>
            <person name="Kinjo T."/>
            <person name="Motooka D."/>
            <person name="Nabeya D."/>
            <person name="Jung N."/>
            <person name="Uechi K."/>
            <person name="Horii T."/>
            <person name="Iida T."/>
            <person name="Fujita J."/>
            <person name="Nakamura S."/>
        </authorList>
    </citation>
    <scope>NUCLEOTIDE SEQUENCE [LARGE SCALE GENOMIC DNA]</scope>
    <source>
        <strain evidence="3 6">JCM 6377</strain>
    </source>
</reference>
<keyword evidence="2" id="KW-0812">Transmembrane</keyword>
<dbReference type="OrthoDB" id="4750756at2"/>
<dbReference type="Proteomes" id="UP000465302">
    <property type="component" value="Unassembled WGS sequence"/>
</dbReference>